<keyword evidence="3" id="KW-0677">Repeat</keyword>
<dbReference type="GO" id="GO:0005680">
    <property type="term" value="C:anaphase-promoting complex"/>
    <property type="evidence" value="ECO:0007669"/>
    <property type="project" value="TreeGrafter"/>
</dbReference>
<dbReference type="InterPro" id="IPR019775">
    <property type="entry name" value="WD40_repeat_CS"/>
</dbReference>
<dbReference type="PANTHER" id="PTHR19918:SF4">
    <property type="entry name" value="CELL DIVISION CYCLE PROTEIN 20 HOMOLOG B"/>
    <property type="match status" value="1"/>
</dbReference>
<accession>A0A3B3QKG3</accession>
<dbReference type="PANTHER" id="PTHR19918">
    <property type="entry name" value="CELL DIVISION CYCLE 20 CDC20 FIZZY -RELATED"/>
    <property type="match status" value="1"/>
</dbReference>
<dbReference type="GO" id="GO:0031145">
    <property type="term" value="P:anaphase-promoting complex-dependent catabolic process"/>
    <property type="evidence" value="ECO:0007669"/>
    <property type="project" value="TreeGrafter"/>
</dbReference>
<evidence type="ECO:0000313" key="8">
    <source>
        <dbReference type="Proteomes" id="UP000261540"/>
    </source>
</evidence>
<dbReference type="GO" id="GO:0010997">
    <property type="term" value="F:anaphase-promoting complex binding"/>
    <property type="evidence" value="ECO:0007669"/>
    <property type="project" value="InterPro"/>
</dbReference>
<reference evidence="7" key="1">
    <citation type="submission" date="2025-08" db="UniProtKB">
        <authorList>
            <consortium name="Ensembl"/>
        </authorList>
    </citation>
    <scope>IDENTIFICATION</scope>
</reference>
<feature type="repeat" description="WD" evidence="4">
    <location>
        <begin position="318"/>
        <end position="342"/>
    </location>
</feature>
<dbReference type="GO" id="GO:1905786">
    <property type="term" value="P:positive regulation of anaphase-promoting complex-dependent catabolic process"/>
    <property type="evidence" value="ECO:0007669"/>
    <property type="project" value="TreeGrafter"/>
</dbReference>
<dbReference type="InterPro" id="IPR001680">
    <property type="entry name" value="WD40_rpt"/>
</dbReference>
<keyword evidence="8" id="KW-1185">Reference proteome</keyword>
<dbReference type="GeneTree" id="ENSGT00950000183104"/>
<feature type="compositionally biased region" description="Basic and acidic residues" evidence="5">
    <location>
        <begin position="84"/>
        <end position="99"/>
    </location>
</feature>
<proteinExistence type="inferred from homology"/>
<evidence type="ECO:0000256" key="3">
    <source>
        <dbReference type="ARBA" id="ARBA00022737"/>
    </source>
</evidence>
<keyword evidence="2 4" id="KW-0853">WD repeat</keyword>
<evidence type="ECO:0000259" key="6">
    <source>
        <dbReference type="Pfam" id="PF24807"/>
    </source>
</evidence>
<feature type="region of interest" description="Disordered" evidence="5">
    <location>
        <begin position="67"/>
        <end position="99"/>
    </location>
</feature>
<dbReference type="GO" id="GO:1990757">
    <property type="term" value="F:ubiquitin ligase activator activity"/>
    <property type="evidence" value="ECO:0007669"/>
    <property type="project" value="TreeGrafter"/>
</dbReference>
<dbReference type="Ensembl" id="ENSPKIT00000029921.1">
    <property type="protein sequence ID" value="ENSPKIP00000005906.1"/>
    <property type="gene ID" value="ENSPKIG00000022398.1"/>
</dbReference>
<protein>
    <submittedName>
        <fullName evidence="7">Cell division cycle 20B</fullName>
    </submittedName>
</protein>
<dbReference type="InterPro" id="IPR033010">
    <property type="entry name" value="Cdc20/Fizzy"/>
</dbReference>
<dbReference type="STRING" id="1676925.ENSPKIP00000005906"/>
<dbReference type="PROSITE" id="PS00678">
    <property type="entry name" value="WD_REPEATS_1"/>
    <property type="match status" value="1"/>
</dbReference>
<dbReference type="SUPFAM" id="SSF50978">
    <property type="entry name" value="WD40 repeat-like"/>
    <property type="match status" value="1"/>
</dbReference>
<dbReference type="Pfam" id="PF24807">
    <property type="entry name" value="WD40_CDC20-Fz"/>
    <property type="match status" value="1"/>
</dbReference>
<feature type="repeat" description="WD" evidence="4">
    <location>
        <begin position="236"/>
        <end position="270"/>
    </location>
</feature>
<dbReference type="AlphaFoldDB" id="A0A3B3QKG3"/>
<dbReference type="Proteomes" id="UP000261540">
    <property type="component" value="Unplaced"/>
</dbReference>
<dbReference type="SMART" id="SM00320">
    <property type="entry name" value="WD40"/>
    <property type="match status" value="6"/>
</dbReference>
<sequence length="503" mass="55868">MEWKLKKYSRPKVKTEGAMVLRATDISYRRFKRRILSRLSTEFPLASSPKTTRWQHSYITENDTVCQRLPLDSPPRSTSLTEVRLGDKETLHTPDGESPLDLDKRGWDVSVKSLLEMSRECSRGQSDGLKVNEQDCIWKESEGDENPCSTPLPFSIIETAPSMPCSVFKAERQMAVPGLQDDYYLNLLAWSEQDMVVLGLASSVCIWNGSTQSLQGSLHLTPHTSDLFGPSSCPLVSSVAWSKDGQTLAIGKSDGEILLWDVERRTSLRKLTGHLSLVGSLSCNQYILSSGSVLGLIHHHDARVARPVIGWLRQKKGICGLAWCPHGSKLASGTTDGLLSIWPDDPGATGKCLPMLTISHPTAVKALAWCPWQLELVAVGGGRQDGALRVWDTHTGVCRQSVQTHSQICSLCWCPANEELLSGHGLPQHQITCWKMPSMSRKAELYGHRGRVLHLALSPCGTRIFTVGSDRQACVWKHSDQLIWPREDADGHYCENRQCHETL</sequence>
<dbReference type="PROSITE" id="PS50082">
    <property type="entry name" value="WD_REPEATS_2"/>
    <property type="match status" value="3"/>
</dbReference>
<organism evidence="7 8">
    <name type="scientific">Paramormyrops kingsleyae</name>
    <dbReference type="NCBI Taxonomy" id="1676925"/>
    <lineage>
        <taxon>Eukaryota</taxon>
        <taxon>Metazoa</taxon>
        <taxon>Chordata</taxon>
        <taxon>Craniata</taxon>
        <taxon>Vertebrata</taxon>
        <taxon>Euteleostomi</taxon>
        <taxon>Actinopterygii</taxon>
        <taxon>Neopterygii</taxon>
        <taxon>Teleostei</taxon>
        <taxon>Osteoglossocephala</taxon>
        <taxon>Osteoglossomorpha</taxon>
        <taxon>Osteoglossiformes</taxon>
        <taxon>Mormyridae</taxon>
        <taxon>Paramormyrops</taxon>
    </lineage>
</organism>
<evidence type="ECO:0000313" key="7">
    <source>
        <dbReference type="Ensembl" id="ENSPKIP00000005906.1"/>
    </source>
</evidence>
<evidence type="ECO:0000256" key="5">
    <source>
        <dbReference type="SAM" id="MobiDB-lite"/>
    </source>
</evidence>
<evidence type="ECO:0000256" key="2">
    <source>
        <dbReference type="ARBA" id="ARBA00022574"/>
    </source>
</evidence>
<feature type="repeat" description="WD" evidence="4">
    <location>
        <begin position="445"/>
        <end position="477"/>
    </location>
</feature>
<evidence type="ECO:0000256" key="1">
    <source>
        <dbReference type="ARBA" id="ARBA00006445"/>
    </source>
</evidence>
<feature type="domain" description="CDC20/Fizzy WD40" evidence="6">
    <location>
        <begin position="176"/>
        <end position="476"/>
    </location>
</feature>
<dbReference type="InterPro" id="IPR056150">
    <property type="entry name" value="WD40_CDC20-Fz"/>
</dbReference>
<reference evidence="7" key="2">
    <citation type="submission" date="2025-09" db="UniProtKB">
        <authorList>
            <consortium name="Ensembl"/>
        </authorList>
    </citation>
    <scope>IDENTIFICATION</scope>
</reference>
<comment type="similarity">
    <text evidence="1">Belongs to the WD repeat CDC20/Fizzy family.</text>
</comment>
<dbReference type="InterPro" id="IPR036322">
    <property type="entry name" value="WD40_repeat_dom_sf"/>
</dbReference>
<evidence type="ECO:0000256" key="4">
    <source>
        <dbReference type="PROSITE-ProRule" id="PRU00221"/>
    </source>
</evidence>
<name>A0A3B3QKG3_9TELE</name>
<dbReference type="Gene3D" id="2.130.10.10">
    <property type="entry name" value="YVTN repeat-like/Quinoprotein amine dehydrogenase"/>
    <property type="match status" value="1"/>
</dbReference>
<dbReference type="InterPro" id="IPR015943">
    <property type="entry name" value="WD40/YVTN_repeat-like_dom_sf"/>
</dbReference>